<dbReference type="PANTHER" id="PTHR24193">
    <property type="entry name" value="ANKYRIN REPEAT PROTEIN"/>
    <property type="match status" value="1"/>
</dbReference>
<protein>
    <submittedName>
        <fullName evidence="5">Ankyrin repeat-containing protein</fullName>
    </submittedName>
</protein>
<feature type="repeat" description="ANK" evidence="3">
    <location>
        <begin position="39"/>
        <end position="71"/>
    </location>
</feature>
<proteinExistence type="predicted"/>
<keyword evidence="4" id="KW-0732">Signal</keyword>
<name>A0A1W2AVU8_9FLAO</name>
<evidence type="ECO:0000256" key="2">
    <source>
        <dbReference type="ARBA" id="ARBA00023043"/>
    </source>
</evidence>
<dbReference type="PROSITE" id="PS50088">
    <property type="entry name" value="ANK_REPEAT"/>
    <property type="match status" value="2"/>
</dbReference>
<evidence type="ECO:0000313" key="6">
    <source>
        <dbReference type="Proteomes" id="UP000192360"/>
    </source>
</evidence>
<feature type="chain" id="PRO_5012054395" evidence="4">
    <location>
        <begin position="23"/>
        <end position="127"/>
    </location>
</feature>
<dbReference type="GO" id="GO:0000976">
    <property type="term" value="F:transcription cis-regulatory region binding"/>
    <property type="evidence" value="ECO:0007669"/>
    <property type="project" value="TreeGrafter"/>
</dbReference>
<dbReference type="InterPro" id="IPR036770">
    <property type="entry name" value="Ankyrin_rpt-contain_sf"/>
</dbReference>
<keyword evidence="1" id="KW-0677">Repeat</keyword>
<dbReference type="InterPro" id="IPR002110">
    <property type="entry name" value="Ankyrin_rpt"/>
</dbReference>
<evidence type="ECO:0000256" key="1">
    <source>
        <dbReference type="ARBA" id="ARBA00022737"/>
    </source>
</evidence>
<dbReference type="RefSeq" id="WP_084061581.1">
    <property type="nucleotide sequence ID" value="NZ_FWXO01000003.1"/>
</dbReference>
<evidence type="ECO:0000313" key="5">
    <source>
        <dbReference type="EMBL" id="SMC64680.1"/>
    </source>
</evidence>
<dbReference type="Gene3D" id="1.25.40.20">
    <property type="entry name" value="Ankyrin repeat-containing domain"/>
    <property type="match status" value="1"/>
</dbReference>
<dbReference type="OrthoDB" id="1374157at2"/>
<dbReference type="Pfam" id="PF12796">
    <property type="entry name" value="Ank_2"/>
    <property type="match status" value="1"/>
</dbReference>
<keyword evidence="2 3" id="KW-0040">ANK repeat</keyword>
<dbReference type="SMART" id="SM00248">
    <property type="entry name" value="ANK"/>
    <property type="match status" value="2"/>
</dbReference>
<feature type="repeat" description="ANK" evidence="3">
    <location>
        <begin position="73"/>
        <end position="105"/>
    </location>
</feature>
<dbReference type="PANTHER" id="PTHR24193:SF121">
    <property type="entry name" value="ADA2A-CONTAINING COMPLEX COMPONENT 3, ISOFORM D"/>
    <property type="match status" value="1"/>
</dbReference>
<dbReference type="STRING" id="504486.SAMN05660703_2257"/>
<sequence length="127" mass="13533">MKKSILVFGIIATMTLSNFANANVNPKEKTAKITTTAIKDVAPISIAVAKSDLNTVKKFLEFGADIEVKTEVNGMTPLMYAARYNNVEMIKLLIANGADVSATSKMGFTAKQYAELAGAEDAAAILE</sequence>
<dbReference type="PROSITE" id="PS50297">
    <property type="entry name" value="ANK_REP_REGION"/>
    <property type="match status" value="1"/>
</dbReference>
<dbReference type="EMBL" id="FWXO01000003">
    <property type="protein sequence ID" value="SMC64680.1"/>
    <property type="molecule type" value="Genomic_DNA"/>
</dbReference>
<dbReference type="GO" id="GO:0045944">
    <property type="term" value="P:positive regulation of transcription by RNA polymerase II"/>
    <property type="evidence" value="ECO:0007669"/>
    <property type="project" value="TreeGrafter"/>
</dbReference>
<keyword evidence="6" id="KW-1185">Reference proteome</keyword>
<dbReference type="AlphaFoldDB" id="A0A1W2AVU8"/>
<dbReference type="SUPFAM" id="SSF48403">
    <property type="entry name" value="Ankyrin repeat"/>
    <property type="match status" value="1"/>
</dbReference>
<gene>
    <name evidence="5" type="ORF">SAMN05660703_2257</name>
</gene>
<dbReference type="InterPro" id="IPR050663">
    <property type="entry name" value="Ankyrin-SOCS_Box"/>
</dbReference>
<reference evidence="5 6" key="1">
    <citation type="submission" date="2017-04" db="EMBL/GenBank/DDBJ databases">
        <authorList>
            <person name="Afonso C.L."/>
            <person name="Miller P.J."/>
            <person name="Scott M.A."/>
            <person name="Spackman E."/>
            <person name="Goraichik I."/>
            <person name="Dimitrov K.M."/>
            <person name="Suarez D.L."/>
            <person name="Swayne D.E."/>
        </authorList>
    </citation>
    <scope>NUCLEOTIDE SEQUENCE [LARGE SCALE GENOMIC DNA]</scope>
    <source>
        <strain evidence="5 6">DSM 21164</strain>
    </source>
</reference>
<accession>A0A1W2AVU8</accession>
<evidence type="ECO:0000256" key="3">
    <source>
        <dbReference type="PROSITE-ProRule" id="PRU00023"/>
    </source>
</evidence>
<evidence type="ECO:0000256" key="4">
    <source>
        <dbReference type="SAM" id="SignalP"/>
    </source>
</evidence>
<dbReference type="Proteomes" id="UP000192360">
    <property type="component" value="Unassembled WGS sequence"/>
</dbReference>
<organism evidence="5 6">
    <name type="scientific">Cellulophaga tyrosinoxydans</name>
    <dbReference type="NCBI Taxonomy" id="504486"/>
    <lineage>
        <taxon>Bacteria</taxon>
        <taxon>Pseudomonadati</taxon>
        <taxon>Bacteroidota</taxon>
        <taxon>Flavobacteriia</taxon>
        <taxon>Flavobacteriales</taxon>
        <taxon>Flavobacteriaceae</taxon>
        <taxon>Cellulophaga</taxon>
    </lineage>
</organism>
<feature type="signal peptide" evidence="4">
    <location>
        <begin position="1"/>
        <end position="22"/>
    </location>
</feature>